<keyword evidence="2" id="KW-1185">Reference proteome</keyword>
<dbReference type="RefSeq" id="WP_394847407.1">
    <property type="nucleotide sequence ID" value="NZ_CP089982.1"/>
</dbReference>
<accession>A0ABZ2KDV5</accession>
<gene>
    <name evidence="1" type="ORF">LZC95_08070</name>
</gene>
<dbReference type="Proteomes" id="UP001379533">
    <property type="component" value="Chromosome"/>
</dbReference>
<name>A0ABZ2KDV5_9BACT</name>
<sequence length="256" mass="26589">MNYLHHDIGIAMLSVYDADGFLGLQVDGFGESQSGLQPYEVHGGTGGFYYRPDDPAVDSNGEPIPGQACQVLFGTEGGRGHAWVLNDPRSLSVLPQLKKGSSIQFARQGYSFHLIDGQSGSHIIYVPYGFDASGKNPSKSCSIAVNVDDPDAPFVSILVGDGTAIQLKDGAVTFRAANGKSFVTVAGDGTQVVGGLAVTGGVSLGSEAAGNLVLFEAFAMWAQALEKKVAASVVGPSPVPFETVAAQMATRFTKAS</sequence>
<reference evidence="1 2" key="1">
    <citation type="submission" date="2021-12" db="EMBL/GenBank/DDBJ databases">
        <title>Discovery of the Pendulisporaceae a myxobacterial family with distinct sporulation behavior and unique specialized metabolism.</title>
        <authorList>
            <person name="Garcia R."/>
            <person name="Popoff A."/>
            <person name="Bader C.D."/>
            <person name="Loehr J."/>
            <person name="Walesch S."/>
            <person name="Walt C."/>
            <person name="Boldt J."/>
            <person name="Bunk B."/>
            <person name="Haeckl F.J.F.P.J."/>
            <person name="Gunesch A.P."/>
            <person name="Birkelbach J."/>
            <person name="Nuebel U."/>
            <person name="Pietschmann T."/>
            <person name="Bach T."/>
            <person name="Mueller R."/>
        </authorList>
    </citation>
    <scope>NUCLEOTIDE SEQUENCE [LARGE SCALE GENOMIC DNA]</scope>
    <source>
        <strain evidence="1 2">MSr12523</strain>
    </source>
</reference>
<organism evidence="1 2">
    <name type="scientific">Pendulispora brunnea</name>
    <dbReference type="NCBI Taxonomy" id="2905690"/>
    <lineage>
        <taxon>Bacteria</taxon>
        <taxon>Pseudomonadati</taxon>
        <taxon>Myxococcota</taxon>
        <taxon>Myxococcia</taxon>
        <taxon>Myxococcales</taxon>
        <taxon>Sorangiineae</taxon>
        <taxon>Pendulisporaceae</taxon>
        <taxon>Pendulispora</taxon>
    </lineage>
</organism>
<dbReference type="EMBL" id="CP089982">
    <property type="protein sequence ID" value="WXA96791.1"/>
    <property type="molecule type" value="Genomic_DNA"/>
</dbReference>
<proteinExistence type="predicted"/>
<evidence type="ECO:0000313" key="1">
    <source>
        <dbReference type="EMBL" id="WXA96791.1"/>
    </source>
</evidence>
<evidence type="ECO:0000313" key="2">
    <source>
        <dbReference type="Proteomes" id="UP001379533"/>
    </source>
</evidence>
<protein>
    <submittedName>
        <fullName evidence="1">Uncharacterized protein</fullName>
    </submittedName>
</protein>